<dbReference type="WBParaSite" id="L893_g27343.t1">
    <property type="protein sequence ID" value="L893_g27343.t1"/>
    <property type="gene ID" value="L893_g27343"/>
</dbReference>
<protein>
    <submittedName>
        <fullName evidence="3">Secreted protein</fullName>
    </submittedName>
</protein>
<keyword evidence="2" id="KW-1185">Reference proteome</keyword>
<name>A0A1I7ZKJ3_9BILA</name>
<evidence type="ECO:0000256" key="1">
    <source>
        <dbReference type="SAM" id="MobiDB-lite"/>
    </source>
</evidence>
<feature type="region of interest" description="Disordered" evidence="1">
    <location>
        <begin position="52"/>
        <end position="95"/>
    </location>
</feature>
<feature type="compositionally biased region" description="Acidic residues" evidence="1">
    <location>
        <begin position="53"/>
        <end position="63"/>
    </location>
</feature>
<accession>A0A1I7ZKJ3</accession>
<organism evidence="2 3">
    <name type="scientific">Steinernema glaseri</name>
    <dbReference type="NCBI Taxonomy" id="37863"/>
    <lineage>
        <taxon>Eukaryota</taxon>
        <taxon>Metazoa</taxon>
        <taxon>Ecdysozoa</taxon>
        <taxon>Nematoda</taxon>
        <taxon>Chromadorea</taxon>
        <taxon>Rhabditida</taxon>
        <taxon>Tylenchina</taxon>
        <taxon>Panagrolaimomorpha</taxon>
        <taxon>Strongyloidoidea</taxon>
        <taxon>Steinernematidae</taxon>
        <taxon>Steinernema</taxon>
    </lineage>
</organism>
<dbReference type="AlphaFoldDB" id="A0A1I7ZKJ3"/>
<dbReference type="Proteomes" id="UP000095287">
    <property type="component" value="Unplaced"/>
</dbReference>
<proteinExistence type="predicted"/>
<evidence type="ECO:0000313" key="2">
    <source>
        <dbReference type="Proteomes" id="UP000095287"/>
    </source>
</evidence>
<reference evidence="3" key="1">
    <citation type="submission" date="2016-11" db="UniProtKB">
        <authorList>
            <consortium name="WormBaseParasite"/>
        </authorList>
    </citation>
    <scope>IDENTIFICATION</scope>
</reference>
<sequence length="95" mass="9759">MHICPVSPTSTSFTLCLGSDVMTACLSTKGMRRIAIVLLVVFIAAIAFSQDPANEEVDEDADPSADGNVDPNVTPNAAHGNGGPSGNAENEDGNK</sequence>
<evidence type="ECO:0000313" key="3">
    <source>
        <dbReference type="WBParaSite" id="L893_g27343.t1"/>
    </source>
</evidence>